<reference evidence="5" key="1">
    <citation type="journal article" date="2019" name="Int. J. Syst. Evol. Microbiol.">
        <title>The Global Catalogue of Microorganisms (GCM) 10K type strain sequencing project: providing services to taxonomists for standard genome sequencing and annotation.</title>
        <authorList>
            <consortium name="The Broad Institute Genomics Platform"/>
            <consortium name="The Broad Institute Genome Sequencing Center for Infectious Disease"/>
            <person name="Wu L."/>
            <person name="Ma J."/>
        </authorList>
    </citation>
    <scope>NUCLEOTIDE SEQUENCE [LARGE SCALE GENOMIC DNA]</scope>
    <source>
        <strain evidence="5">JCM 18537</strain>
    </source>
</reference>
<protein>
    <recommendedName>
        <fullName evidence="3">Phage tail lysozyme domain-containing protein</fullName>
    </recommendedName>
</protein>
<name>A0ABP8ZTY5_9MICO</name>
<feature type="region of interest" description="Disordered" evidence="1">
    <location>
        <begin position="1"/>
        <end position="21"/>
    </location>
</feature>
<feature type="domain" description="Phage tail lysozyme" evidence="3">
    <location>
        <begin position="164"/>
        <end position="223"/>
    </location>
</feature>
<dbReference type="Pfam" id="PF18013">
    <property type="entry name" value="Phage_lysozyme2"/>
    <property type="match status" value="1"/>
</dbReference>
<gene>
    <name evidence="4" type="ORF">GCM10023351_03910</name>
</gene>
<sequence>MSHSHNTRYDESTVTSGPEQTRALTRREARAIASQHAALLQTATPKPTRRRRAMSLFAALCAFGLLGGTLVTTGASMAQAEQEAPVSAFASAADEAQTFIAAADLAHAGSLDFGSYAVYVKPTPTPTPTPQVAEAGSGDSGGSDSGDTGWTAPFVAPDPGTAQAIAYDAVVARGWDDNEFACLVALWNRESGWNASAYNPSSGAYGIPQALPGDKMAANGADWQTNPATQIAWGLDYISGRYGTPCGAWGHSESVGWY</sequence>
<dbReference type="InterPro" id="IPR041219">
    <property type="entry name" value="Phage_lysozyme2"/>
</dbReference>
<evidence type="ECO:0000256" key="2">
    <source>
        <dbReference type="SAM" id="Phobius"/>
    </source>
</evidence>
<dbReference type="Proteomes" id="UP001501645">
    <property type="component" value="Unassembled WGS sequence"/>
</dbReference>
<dbReference type="InterPro" id="IPR023346">
    <property type="entry name" value="Lysozyme-like_dom_sf"/>
</dbReference>
<feature type="transmembrane region" description="Helical" evidence="2">
    <location>
        <begin position="56"/>
        <end position="78"/>
    </location>
</feature>
<keyword evidence="2" id="KW-1133">Transmembrane helix</keyword>
<evidence type="ECO:0000313" key="5">
    <source>
        <dbReference type="Proteomes" id="UP001501645"/>
    </source>
</evidence>
<evidence type="ECO:0000313" key="4">
    <source>
        <dbReference type="EMBL" id="GAA4764377.1"/>
    </source>
</evidence>
<keyword evidence="2" id="KW-0472">Membrane</keyword>
<dbReference type="EMBL" id="BAABKO010000001">
    <property type="protein sequence ID" value="GAA4764377.1"/>
    <property type="molecule type" value="Genomic_DNA"/>
</dbReference>
<proteinExistence type="predicted"/>
<dbReference type="Gene3D" id="1.10.530.10">
    <property type="match status" value="1"/>
</dbReference>
<feature type="region of interest" description="Disordered" evidence="1">
    <location>
        <begin position="125"/>
        <end position="149"/>
    </location>
</feature>
<evidence type="ECO:0000259" key="3">
    <source>
        <dbReference type="Pfam" id="PF18013"/>
    </source>
</evidence>
<accession>A0ABP8ZTY5</accession>
<evidence type="ECO:0000256" key="1">
    <source>
        <dbReference type="SAM" id="MobiDB-lite"/>
    </source>
</evidence>
<keyword evidence="2" id="KW-0812">Transmembrane</keyword>
<organism evidence="4 5">
    <name type="scientific">Microbacterium gilvum</name>
    <dbReference type="NCBI Taxonomy" id="1336204"/>
    <lineage>
        <taxon>Bacteria</taxon>
        <taxon>Bacillati</taxon>
        <taxon>Actinomycetota</taxon>
        <taxon>Actinomycetes</taxon>
        <taxon>Micrococcales</taxon>
        <taxon>Microbacteriaceae</taxon>
        <taxon>Microbacterium</taxon>
    </lineage>
</organism>
<keyword evidence="5" id="KW-1185">Reference proteome</keyword>
<comment type="caution">
    <text evidence="4">The sequence shown here is derived from an EMBL/GenBank/DDBJ whole genome shotgun (WGS) entry which is preliminary data.</text>
</comment>
<dbReference type="SUPFAM" id="SSF53955">
    <property type="entry name" value="Lysozyme-like"/>
    <property type="match status" value="1"/>
</dbReference>
<feature type="compositionally biased region" description="Polar residues" evidence="1">
    <location>
        <begin position="12"/>
        <end position="21"/>
    </location>
</feature>